<dbReference type="RefSeq" id="WP_166781245.1">
    <property type="nucleotide sequence ID" value="NZ_JAAOYO010000004.1"/>
</dbReference>
<comment type="caution">
    <text evidence="1">The sequence shown here is derived from an EMBL/GenBank/DDBJ whole genome shotgun (WGS) entry which is preliminary data.</text>
</comment>
<evidence type="ECO:0000313" key="1">
    <source>
        <dbReference type="EMBL" id="NII42270.1"/>
    </source>
</evidence>
<gene>
    <name evidence="1" type="ORF">E9228_002928</name>
</gene>
<protein>
    <submittedName>
        <fullName evidence="1">Uncharacterized protein</fullName>
    </submittedName>
</protein>
<reference evidence="1 2" key="1">
    <citation type="submission" date="2020-03" db="EMBL/GenBank/DDBJ databases">
        <title>Above-ground endophytic microbial communities from plants in different locations in the United States.</title>
        <authorList>
            <person name="Frank C."/>
        </authorList>
    </citation>
    <scope>NUCLEOTIDE SEQUENCE [LARGE SCALE GENOMIC DNA]</scope>
    <source>
        <strain evidence="1 2">WW7</strain>
    </source>
</reference>
<evidence type="ECO:0000313" key="2">
    <source>
        <dbReference type="Proteomes" id="UP001318300"/>
    </source>
</evidence>
<sequence>MSQMDLRPGMRLRSKSNGAVVTVLKVHQDGAVEVRVGSNGPTATTNANYLAWLYRPVDESEQAS</sequence>
<name>A0ABX0T9W0_9MICO</name>
<dbReference type="EMBL" id="JAAOYO010000004">
    <property type="protein sequence ID" value="NII42270.1"/>
    <property type="molecule type" value="Genomic_DNA"/>
</dbReference>
<proteinExistence type="predicted"/>
<accession>A0ABX0T9W0</accession>
<keyword evidence="2" id="KW-1185">Reference proteome</keyword>
<organism evidence="1 2">
    <name type="scientific">Curtobacterium salicis</name>
    <dbReference type="NCBI Taxonomy" id="1779862"/>
    <lineage>
        <taxon>Bacteria</taxon>
        <taxon>Bacillati</taxon>
        <taxon>Actinomycetota</taxon>
        <taxon>Actinomycetes</taxon>
        <taxon>Micrococcales</taxon>
        <taxon>Microbacteriaceae</taxon>
        <taxon>Curtobacterium</taxon>
    </lineage>
</organism>
<dbReference type="Proteomes" id="UP001318300">
    <property type="component" value="Unassembled WGS sequence"/>
</dbReference>